<dbReference type="InterPro" id="IPR036397">
    <property type="entry name" value="RNaseH_sf"/>
</dbReference>
<feature type="region of interest" description="Disordered" evidence="3">
    <location>
        <begin position="267"/>
        <end position="299"/>
    </location>
</feature>
<dbReference type="GO" id="GO:0017069">
    <property type="term" value="F:snRNA binding"/>
    <property type="evidence" value="ECO:0007669"/>
    <property type="project" value="TreeGrafter"/>
</dbReference>
<dbReference type="GO" id="GO:0015030">
    <property type="term" value="C:Cajal body"/>
    <property type="evidence" value="ECO:0007669"/>
    <property type="project" value="TreeGrafter"/>
</dbReference>
<feature type="region of interest" description="Disordered" evidence="3">
    <location>
        <begin position="358"/>
        <end position="382"/>
    </location>
</feature>
<dbReference type="Ensembl" id="ENSEBUT00000000930.1">
    <property type="protein sequence ID" value="ENSEBUP00000000626.1"/>
    <property type="gene ID" value="ENSEBUG00000000655.1"/>
</dbReference>
<dbReference type="InterPro" id="IPR006941">
    <property type="entry name" value="RNase_CAF1"/>
</dbReference>
<reference evidence="5" key="2">
    <citation type="submission" date="2025-09" db="UniProtKB">
        <authorList>
            <consortium name="Ensembl"/>
        </authorList>
    </citation>
    <scope>IDENTIFICATION</scope>
</reference>
<reference evidence="5" key="1">
    <citation type="submission" date="2025-08" db="UniProtKB">
        <authorList>
            <consortium name="Ensembl"/>
        </authorList>
    </citation>
    <scope>IDENTIFICATION</scope>
</reference>
<evidence type="ECO:0000313" key="6">
    <source>
        <dbReference type="Proteomes" id="UP000694388"/>
    </source>
</evidence>
<organism evidence="5 6">
    <name type="scientific">Eptatretus burgeri</name>
    <name type="common">Inshore hagfish</name>
    <dbReference type="NCBI Taxonomy" id="7764"/>
    <lineage>
        <taxon>Eukaryota</taxon>
        <taxon>Metazoa</taxon>
        <taxon>Chordata</taxon>
        <taxon>Craniata</taxon>
        <taxon>Vertebrata</taxon>
        <taxon>Cyclostomata</taxon>
        <taxon>Myxini</taxon>
        <taxon>Myxiniformes</taxon>
        <taxon>Myxinidae</taxon>
        <taxon>Eptatretinae</taxon>
        <taxon>Eptatretus</taxon>
    </lineage>
</organism>
<feature type="region of interest" description="Disordered" evidence="3">
    <location>
        <begin position="402"/>
        <end position="439"/>
    </location>
</feature>
<dbReference type="PANTHER" id="PTHR15092:SF37">
    <property type="entry name" value="TARGET OF EGR1 PROTEIN 1"/>
    <property type="match status" value="1"/>
</dbReference>
<dbReference type="Gene3D" id="3.30.420.10">
    <property type="entry name" value="Ribonuclease H-like superfamily/Ribonuclease H"/>
    <property type="match status" value="1"/>
</dbReference>
<dbReference type="Pfam" id="PF04857">
    <property type="entry name" value="CAF1"/>
    <property type="match status" value="2"/>
</dbReference>
<evidence type="ECO:0000256" key="3">
    <source>
        <dbReference type="SAM" id="MobiDB-lite"/>
    </source>
</evidence>
<dbReference type="GO" id="GO:0000175">
    <property type="term" value="F:3'-5'-RNA exonuclease activity"/>
    <property type="evidence" value="ECO:0007669"/>
    <property type="project" value="TreeGrafter"/>
</dbReference>
<dbReference type="Proteomes" id="UP000694388">
    <property type="component" value="Unplaced"/>
</dbReference>
<feature type="zinc finger region" description="C3H1-type" evidence="2">
    <location>
        <begin position="236"/>
        <end position="263"/>
    </location>
</feature>
<accession>A0A8C4PWF1</accession>
<dbReference type="InterPro" id="IPR000571">
    <property type="entry name" value="Znf_CCCH"/>
</dbReference>
<dbReference type="PROSITE" id="PS50103">
    <property type="entry name" value="ZF_C3H1"/>
    <property type="match status" value="1"/>
</dbReference>
<evidence type="ECO:0000256" key="1">
    <source>
        <dbReference type="ARBA" id="ARBA00008372"/>
    </source>
</evidence>
<dbReference type="OMA" id="PDICKNF"/>
<comment type="similarity">
    <text evidence="1">Belongs to the CAF1 family.</text>
</comment>
<dbReference type="PANTHER" id="PTHR15092">
    <property type="entry name" value="POLY A -SPECIFIC RIBONUCLEASE/TARGET OF EGR1, MEMBER 1"/>
    <property type="match status" value="1"/>
</dbReference>
<protein>
    <submittedName>
        <fullName evidence="5">Target of EGR1, exonuclease</fullName>
    </submittedName>
</protein>
<dbReference type="AlphaFoldDB" id="A0A8C4PWF1"/>
<dbReference type="GeneTree" id="ENSGT00940000153167"/>
<keyword evidence="2" id="KW-0862">Zinc</keyword>
<dbReference type="GO" id="GO:0008270">
    <property type="term" value="F:zinc ion binding"/>
    <property type="evidence" value="ECO:0007669"/>
    <property type="project" value="UniProtKB-KW"/>
</dbReference>
<dbReference type="InterPro" id="IPR051181">
    <property type="entry name" value="CAF1_poly(A)_ribonucleases"/>
</dbReference>
<feature type="domain" description="C3H1-type" evidence="4">
    <location>
        <begin position="236"/>
        <end position="263"/>
    </location>
</feature>
<keyword evidence="6" id="KW-1185">Reference proteome</keyword>
<dbReference type="SUPFAM" id="SSF53098">
    <property type="entry name" value="Ribonuclease H-like"/>
    <property type="match status" value="1"/>
</dbReference>
<dbReference type="GO" id="GO:0034472">
    <property type="term" value="P:snRNA 3'-end processing"/>
    <property type="evidence" value="ECO:0007669"/>
    <property type="project" value="TreeGrafter"/>
</dbReference>
<proteinExistence type="inferred from homology"/>
<sequence length="439" mass="48538">MRCFSFQELSGLGPRKALQAQCLEERYTALKNAAQTRSVVALGLTCFSQSPSEENTFRVLVCDVTLLCSEPYMLDPCAATFLAQHGFSFNQQFCRGIPYKPPSLHAAVRETISMLHSSLTSFCLVRARRPLVVHNGLIDLAFAYHAFHAPLPPTLQAFMCDLVSLFPAGIYDTKLIAETTLSLSATYLAYAYRKWHDERGVKKLDVEFGNFPQALSSNIDFRFCSPPPLNGEQEGPEIPALCKRFANYGFCPESSCLLSHDTDRAISRDEAEAKGRRERQTRKKRHRAEGQAHVTPKMGNDLDFQVDKLEADVTKMQNDETSKGNPFVFAYALTISRKSSDKQEKCATSNAVATLPVSPGGTELLDEATPQNGSLPSATPPWLPDANNRLYVSGRQRSLRVEASAFQRPSKGHRARMATIGLPLAPSAKRAESSMPVKP</sequence>
<feature type="compositionally biased region" description="Basic residues" evidence="3">
    <location>
        <begin position="276"/>
        <end position="287"/>
    </location>
</feature>
<keyword evidence="2" id="KW-0479">Metal-binding</keyword>
<keyword evidence="2" id="KW-0863">Zinc-finger</keyword>
<name>A0A8C4PWF1_EPTBU</name>
<evidence type="ECO:0000259" key="4">
    <source>
        <dbReference type="PROSITE" id="PS50103"/>
    </source>
</evidence>
<evidence type="ECO:0000256" key="2">
    <source>
        <dbReference type="PROSITE-ProRule" id="PRU00723"/>
    </source>
</evidence>
<dbReference type="InterPro" id="IPR012337">
    <property type="entry name" value="RNaseH-like_sf"/>
</dbReference>
<evidence type="ECO:0000313" key="5">
    <source>
        <dbReference type="Ensembl" id="ENSEBUP00000000626.1"/>
    </source>
</evidence>